<feature type="chain" id="PRO_5011572116" evidence="1">
    <location>
        <begin position="22"/>
        <end position="272"/>
    </location>
</feature>
<dbReference type="EMBL" id="FONH01000003">
    <property type="protein sequence ID" value="SFE64095.1"/>
    <property type="molecule type" value="Genomic_DNA"/>
</dbReference>
<proteinExistence type="predicted"/>
<dbReference type="AlphaFoldDB" id="A0A1I2C7B8"/>
<accession>A0A1I2C7B8</accession>
<dbReference type="STRING" id="500610.SAMN02799615_01385"/>
<dbReference type="Proteomes" id="UP000199477">
    <property type="component" value="Unassembled WGS sequence"/>
</dbReference>
<name>A0A1I2C7B8_9GAMM</name>
<dbReference type="RefSeq" id="WP_026636139.1">
    <property type="nucleotide sequence ID" value="NZ_FONH01000003.1"/>
</dbReference>
<dbReference type="InterPro" id="IPR019613">
    <property type="entry name" value="DUF4198"/>
</dbReference>
<organism evidence="2 3">
    <name type="scientific">Dyella marensis</name>
    <dbReference type="NCBI Taxonomy" id="500610"/>
    <lineage>
        <taxon>Bacteria</taxon>
        <taxon>Pseudomonadati</taxon>
        <taxon>Pseudomonadota</taxon>
        <taxon>Gammaproteobacteria</taxon>
        <taxon>Lysobacterales</taxon>
        <taxon>Rhodanobacteraceae</taxon>
        <taxon>Dyella</taxon>
    </lineage>
</organism>
<protein>
    <submittedName>
        <fullName evidence="2">Uncharacterized conserved protein, contains GH25 family domain</fullName>
    </submittedName>
</protein>
<evidence type="ECO:0000313" key="3">
    <source>
        <dbReference type="Proteomes" id="UP000199477"/>
    </source>
</evidence>
<gene>
    <name evidence="2" type="ORF">SAMN02799615_01385</name>
</gene>
<keyword evidence="3" id="KW-1185">Reference proteome</keyword>
<evidence type="ECO:0000256" key="1">
    <source>
        <dbReference type="SAM" id="SignalP"/>
    </source>
</evidence>
<keyword evidence="1" id="KW-0732">Signal</keyword>
<reference evidence="3" key="1">
    <citation type="submission" date="2016-10" db="EMBL/GenBank/DDBJ databases">
        <authorList>
            <person name="Varghese N."/>
            <person name="Submissions S."/>
        </authorList>
    </citation>
    <scope>NUCLEOTIDE SEQUENCE [LARGE SCALE GENOMIC DNA]</scope>
    <source>
        <strain evidence="3">UNC178MFTsu3.1</strain>
    </source>
</reference>
<feature type="signal peptide" evidence="1">
    <location>
        <begin position="1"/>
        <end position="21"/>
    </location>
</feature>
<evidence type="ECO:0000313" key="2">
    <source>
        <dbReference type="EMBL" id="SFE64095.1"/>
    </source>
</evidence>
<dbReference type="Pfam" id="PF10670">
    <property type="entry name" value="DUF4198"/>
    <property type="match status" value="1"/>
</dbReference>
<sequence length="272" mass="29781">MNMHTWLGSVLLALAAMPAAAHDFWLQPSQYRVAPQATVPLTLQVGHGPYRQRSPIAARRITRFQAIDPGGAAIDLHARLHVGAADADADLQLATPGTHLLVLETDNRAMTSLPAIRFNDYLRAEGLTPALAERERTRRMDRDGAERYGRHAKALMQVGPPGTDTAIATRPLGLTLEIVPERNPYALPHSDELPIHVLYLGQPLPGALVKLTRLEHDESPVETHRTDAAGRAVFSVPAHGSWLLNVIWTRPLPPGDDMDFETSFSSLAFGYP</sequence>